<evidence type="ECO:0000313" key="2">
    <source>
        <dbReference type="WBParaSite" id="Csp11.Scaffold630.g19228.t2"/>
    </source>
</evidence>
<dbReference type="AlphaFoldDB" id="A0A1I7UTM2"/>
<dbReference type="Proteomes" id="UP000095282">
    <property type="component" value="Unplaced"/>
</dbReference>
<organism evidence="1 2">
    <name type="scientific">Caenorhabditis tropicalis</name>
    <dbReference type="NCBI Taxonomy" id="1561998"/>
    <lineage>
        <taxon>Eukaryota</taxon>
        <taxon>Metazoa</taxon>
        <taxon>Ecdysozoa</taxon>
        <taxon>Nematoda</taxon>
        <taxon>Chromadorea</taxon>
        <taxon>Rhabditida</taxon>
        <taxon>Rhabditina</taxon>
        <taxon>Rhabditomorpha</taxon>
        <taxon>Rhabditoidea</taxon>
        <taxon>Rhabditidae</taxon>
        <taxon>Peloderinae</taxon>
        <taxon>Caenorhabditis</taxon>
    </lineage>
</organism>
<name>A0A1I7UTM2_9PELO</name>
<accession>A0A1I7UTM2</accession>
<proteinExistence type="predicted"/>
<evidence type="ECO:0000313" key="1">
    <source>
        <dbReference type="Proteomes" id="UP000095282"/>
    </source>
</evidence>
<keyword evidence="1" id="KW-1185">Reference proteome</keyword>
<protein>
    <submittedName>
        <fullName evidence="2">FBA_2 domain-containing protein</fullName>
    </submittedName>
</protein>
<reference evidence="2" key="1">
    <citation type="submission" date="2016-11" db="UniProtKB">
        <authorList>
            <consortium name="WormBaseParasite"/>
        </authorList>
    </citation>
    <scope>IDENTIFICATION</scope>
</reference>
<dbReference type="WBParaSite" id="Csp11.Scaffold630.g19228.t2">
    <property type="protein sequence ID" value="Csp11.Scaffold630.g19228.t2"/>
    <property type="gene ID" value="Csp11.Scaffold630.g19228"/>
</dbReference>
<sequence>MLVNYLLDTFTMLTISVEFFDPIKPASALELIKMFYQRKVSIKSLRYQISRDSSEFISKILDECTKVTDYVSINAVHPNLLVYTPPRPFKTKMFRVWGTTNWFNLESFISCRCIFLNPGDNSNRTAETYSLFFNKWMDSDVRLQKLTLYFLEQPEYQMIMNALSNQGTKRIIDKDWIEVTRRNGSEFLIEAVPKIVVIYSKQGYLDCWNMI</sequence>